<keyword evidence="1" id="KW-0614">Plasmid</keyword>
<protein>
    <submittedName>
        <fullName evidence="1">Uncharacterized protein</fullName>
    </submittedName>
</protein>
<organism evidence="1">
    <name type="scientific">Pantoea cypripedii</name>
    <name type="common">Pectobacterium cypripedii</name>
    <name type="synonym">Erwinia cypripedii</name>
    <dbReference type="NCBI Taxonomy" id="55209"/>
    <lineage>
        <taxon>Bacteria</taxon>
        <taxon>Pseudomonadati</taxon>
        <taxon>Pseudomonadota</taxon>
        <taxon>Gammaproteobacteria</taxon>
        <taxon>Enterobacterales</taxon>
        <taxon>Erwiniaceae</taxon>
        <taxon>Pantoea</taxon>
    </lineage>
</organism>
<evidence type="ECO:0000313" key="1">
    <source>
        <dbReference type="EMBL" id="QGY32181.1"/>
    </source>
</evidence>
<dbReference type="AlphaFoldDB" id="A0A6B9G3K1"/>
<sequence>MDISLGYACRSNCNFEISDQKEISQDPFLKDHFIVGNANLSISSNTTDTKASIHHHLTVRNGNTLITNAVIAEGCRLFLNGERTMIRNTIVFGTIFMANGGTVEETSQQGNGHIFMAGTANLKGAQIETLLLKSIKHARFEDISKVKYLCIYRDPLKTNFYLQAELKSGNQVHLTDHSHGKQKDPGYSPLIMIETSHQQDRHSWHETT</sequence>
<dbReference type="RefSeq" id="WP_208718076.1">
    <property type="nucleotide sequence ID" value="NZ_CP024770.1"/>
</dbReference>
<accession>A0A6B9G3K1</accession>
<gene>
    <name evidence="1" type="ORF">CUN67_24625</name>
</gene>
<dbReference type="EMBL" id="CP024770">
    <property type="protein sequence ID" value="QGY32181.1"/>
    <property type="molecule type" value="Genomic_DNA"/>
</dbReference>
<geneLocation type="plasmid" evidence="1">
    <name>pNE1B</name>
</geneLocation>
<proteinExistence type="predicted"/>
<reference evidence="1" key="1">
    <citation type="submission" date="2017-11" db="EMBL/GenBank/DDBJ databases">
        <title>Genome sequence of Pantoea cypripedii NE1.</title>
        <authorList>
            <person name="Nascimento F.X."/>
        </authorList>
    </citation>
    <scope>NUCLEOTIDE SEQUENCE [LARGE SCALE GENOMIC DNA]</scope>
    <source>
        <strain evidence="1">NE1</strain>
        <plasmid evidence="1">pNE1B</plasmid>
    </source>
</reference>
<name>A0A6B9G3K1_PANCY</name>
<dbReference type="Proteomes" id="UP000502005">
    <property type="component" value="Plasmid pNE1B"/>
</dbReference>